<dbReference type="PANTHER" id="PTHR11640">
    <property type="entry name" value="NEPHRIN"/>
    <property type="match status" value="1"/>
</dbReference>
<keyword evidence="4" id="KW-0325">Glycoprotein</keyword>
<gene>
    <name evidence="8" type="ORF">AaeL_AAEL000554</name>
</gene>
<dbReference type="PROSITE" id="PS50835">
    <property type="entry name" value="IG_LIKE"/>
    <property type="match status" value="1"/>
</dbReference>
<dbReference type="GO" id="GO:0005886">
    <property type="term" value="C:plasma membrane"/>
    <property type="evidence" value="ECO:0007669"/>
    <property type="project" value="TreeGrafter"/>
</dbReference>
<dbReference type="SUPFAM" id="SSF48726">
    <property type="entry name" value="Immunoglobulin"/>
    <property type="match status" value="2"/>
</dbReference>
<feature type="signal peptide" evidence="6">
    <location>
        <begin position="1"/>
        <end position="19"/>
    </location>
</feature>
<dbReference type="AlphaFoldDB" id="Q17NX0"/>
<evidence type="ECO:0000259" key="7">
    <source>
        <dbReference type="PROSITE" id="PS50835"/>
    </source>
</evidence>
<evidence type="ECO:0000256" key="5">
    <source>
        <dbReference type="ARBA" id="ARBA00023319"/>
    </source>
</evidence>
<dbReference type="InterPro" id="IPR036179">
    <property type="entry name" value="Ig-like_dom_sf"/>
</dbReference>
<dbReference type="GO" id="GO:0050839">
    <property type="term" value="F:cell adhesion molecule binding"/>
    <property type="evidence" value="ECO:0007669"/>
    <property type="project" value="TreeGrafter"/>
</dbReference>
<feature type="domain" description="Ig-like" evidence="7">
    <location>
        <begin position="129"/>
        <end position="229"/>
    </location>
</feature>
<name>Q17NX0_AEDAE</name>
<dbReference type="InterPro" id="IPR013783">
    <property type="entry name" value="Ig-like_fold"/>
</dbReference>
<evidence type="ECO:0000256" key="3">
    <source>
        <dbReference type="ARBA" id="ARBA00023157"/>
    </source>
</evidence>
<evidence type="ECO:0000256" key="6">
    <source>
        <dbReference type="SAM" id="SignalP"/>
    </source>
</evidence>
<dbReference type="InterPro" id="IPR051275">
    <property type="entry name" value="Cell_adhesion_signaling"/>
</dbReference>
<dbReference type="GO" id="GO:0098609">
    <property type="term" value="P:cell-cell adhesion"/>
    <property type="evidence" value="ECO:0007669"/>
    <property type="project" value="TreeGrafter"/>
</dbReference>
<evidence type="ECO:0000313" key="8">
    <source>
        <dbReference type="EMBL" id="EAT48428.1"/>
    </source>
</evidence>
<evidence type="ECO:0000313" key="9">
    <source>
        <dbReference type="Proteomes" id="UP000682892"/>
    </source>
</evidence>
<comment type="subcellular location">
    <subcellularLocation>
        <location evidence="1">Membrane</location>
        <topology evidence="1">Single-pass type I membrane protein</topology>
    </subcellularLocation>
</comment>
<keyword evidence="2" id="KW-0472">Membrane</keyword>
<reference evidence="8" key="1">
    <citation type="submission" date="2005-10" db="EMBL/GenBank/DDBJ databases">
        <authorList>
            <person name="Loftus B.J."/>
            <person name="Nene V.M."/>
            <person name="Hannick L.I."/>
            <person name="Bidwell S."/>
            <person name="Haas B."/>
            <person name="Amedeo P."/>
            <person name="Orvis J."/>
            <person name="Wortman J.R."/>
            <person name="White O.R."/>
            <person name="Salzberg S."/>
            <person name="Shumway M."/>
            <person name="Koo H."/>
            <person name="Zhao Y."/>
            <person name="Holmes M."/>
            <person name="Miller J."/>
            <person name="Schatz M."/>
            <person name="Pop M."/>
            <person name="Pai G."/>
            <person name="Utterback T."/>
            <person name="Rogers Y.-H."/>
            <person name="Kravitz S."/>
            <person name="Fraser C.M."/>
        </authorList>
    </citation>
    <scope>NUCLEOTIDE SEQUENCE</scope>
    <source>
        <strain evidence="8">Liverpool</strain>
    </source>
</reference>
<dbReference type="eggNOG" id="ENOG502TBRV">
    <property type="taxonomic scope" value="Eukaryota"/>
</dbReference>
<reference evidence="8" key="2">
    <citation type="journal article" date="2007" name="Science">
        <title>Genome sequence of Aedes aegypti, a major arbovirus vector.</title>
        <authorList>
            <person name="Nene V."/>
            <person name="Wortman J.R."/>
            <person name="Lawson D."/>
            <person name="Haas B."/>
            <person name="Kodira C."/>
            <person name="Tu Z.J."/>
            <person name="Loftus B."/>
            <person name="Xi Z."/>
            <person name="Megy K."/>
            <person name="Grabherr M."/>
            <person name="Ren Q."/>
            <person name="Zdobnov E.M."/>
            <person name="Lobo N.F."/>
            <person name="Campbell K.S."/>
            <person name="Brown S.E."/>
            <person name="Bonaldo M.F."/>
            <person name="Zhu J."/>
            <person name="Sinkins S.P."/>
            <person name="Hogenkamp D.G."/>
            <person name="Amedeo P."/>
            <person name="Arensburger P."/>
            <person name="Atkinson P.W."/>
            <person name="Bidwell S."/>
            <person name="Biedler J."/>
            <person name="Birney E."/>
            <person name="Bruggner R.V."/>
            <person name="Costas J."/>
            <person name="Coy M.R."/>
            <person name="Crabtree J."/>
            <person name="Crawford M."/>
            <person name="Debruyn B."/>
            <person name="Decaprio D."/>
            <person name="Eiglmeier K."/>
            <person name="Eisenstadt E."/>
            <person name="El-Dorry H."/>
            <person name="Gelbart W.M."/>
            <person name="Gomes S.L."/>
            <person name="Hammond M."/>
            <person name="Hannick L.I."/>
            <person name="Hogan J.R."/>
            <person name="Holmes M.H."/>
            <person name="Jaffe D."/>
            <person name="Johnston J.S."/>
            <person name="Kennedy R.C."/>
            <person name="Koo H."/>
            <person name="Kravitz S."/>
            <person name="Kriventseva E.V."/>
            <person name="Kulp D."/>
            <person name="Labutti K."/>
            <person name="Lee E."/>
            <person name="Li S."/>
            <person name="Lovin D.D."/>
            <person name="Mao C."/>
            <person name="Mauceli E."/>
            <person name="Menck C.F."/>
            <person name="Miller J.R."/>
            <person name="Montgomery P."/>
            <person name="Mori A."/>
            <person name="Nascimento A.L."/>
            <person name="Naveira H.F."/>
            <person name="Nusbaum C."/>
            <person name="O'leary S."/>
            <person name="Orvis J."/>
            <person name="Pertea M."/>
            <person name="Quesneville H."/>
            <person name="Reidenbach K.R."/>
            <person name="Rogers Y.H."/>
            <person name="Roth C.W."/>
            <person name="Schneider J.R."/>
            <person name="Schatz M."/>
            <person name="Shumway M."/>
            <person name="Stanke M."/>
            <person name="Stinson E.O."/>
            <person name="Tubio J.M."/>
            <person name="Vanzee J.P."/>
            <person name="Verjovski-Almeida S."/>
            <person name="Werner D."/>
            <person name="White O."/>
            <person name="Wyder S."/>
            <person name="Zeng Q."/>
            <person name="Zhao Q."/>
            <person name="Zhao Y."/>
            <person name="Hill C.A."/>
            <person name="Raikhel A.S."/>
            <person name="Soares M.B."/>
            <person name="Knudson D.L."/>
            <person name="Lee N.H."/>
            <person name="Galagan J."/>
            <person name="Salzberg S.L."/>
            <person name="Paulsen I.T."/>
            <person name="Dimopoulos G."/>
            <person name="Collins F.H."/>
            <person name="Birren B."/>
            <person name="Fraser-Liggett C.M."/>
            <person name="Severson D.W."/>
        </authorList>
    </citation>
    <scope>NUCLEOTIDE SEQUENCE [LARGE SCALE GENOMIC DNA]</scope>
    <source>
        <strain evidence="8">Liverpool</strain>
    </source>
</reference>
<evidence type="ECO:0000256" key="2">
    <source>
        <dbReference type="ARBA" id="ARBA00023136"/>
    </source>
</evidence>
<evidence type="ECO:0000256" key="1">
    <source>
        <dbReference type="ARBA" id="ARBA00004479"/>
    </source>
</evidence>
<keyword evidence="3" id="KW-1015">Disulfide bond</keyword>
<keyword evidence="6" id="KW-0732">Signal</keyword>
<accession>Q17NX0</accession>
<dbReference type="Pfam" id="PF08205">
    <property type="entry name" value="C2-set_2"/>
    <property type="match status" value="1"/>
</dbReference>
<proteinExistence type="predicted"/>
<dbReference type="InterPro" id="IPR013162">
    <property type="entry name" value="CD80_C2-set"/>
</dbReference>
<keyword evidence="5" id="KW-0393">Immunoglobulin domain</keyword>
<dbReference type="Gene3D" id="2.60.40.10">
    <property type="entry name" value="Immunoglobulins"/>
    <property type="match status" value="2"/>
</dbReference>
<dbReference type="PaxDb" id="7159-AAEL000554-PA"/>
<dbReference type="PhylomeDB" id="Q17NX0"/>
<dbReference type="PANTHER" id="PTHR11640:SF136">
    <property type="entry name" value="NEPHRIN"/>
    <property type="match status" value="1"/>
</dbReference>
<evidence type="ECO:0000256" key="4">
    <source>
        <dbReference type="ARBA" id="ARBA00023180"/>
    </source>
</evidence>
<dbReference type="HOGENOM" id="CLU_940775_0_0_1"/>
<dbReference type="GO" id="GO:0005911">
    <property type="term" value="C:cell-cell junction"/>
    <property type="evidence" value="ECO:0007669"/>
    <property type="project" value="TreeGrafter"/>
</dbReference>
<feature type="chain" id="PRO_5014308170" evidence="6">
    <location>
        <begin position="20"/>
        <end position="296"/>
    </location>
</feature>
<sequence length="296" mass="32134">MIKLLASLLLLVPFALCSGIVVQTAPKFAFVPEGHQNLNLLCEIPGSNPIDFCIVKVPGVAAPFAASERLPTPVQGVTYFGRGWSKGSCGVTLAKVEPKNEGTFECVLSVAGQTYKGTIDIAFKVAPEPPVIEVSSNVDDSNGEFDYGKPLIAKCASRNGWPAAKLSWYLDGKPVVNELGAAFTEVVDKKATVEQFYRKAVAVEDNRKKLVCRAEHESYPNGFMEAALPVKLRKYDQLVYEGLSTPFLTQNSRGAFTTQQVLQRVVKASDNGKTLVCKARHPSGTSETRLTLKTYS</sequence>
<dbReference type="InterPro" id="IPR007110">
    <property type="entry name" value="Ig-like_dom"/>
</dbReference>
<protein>
    <submittedName>
        <fullName evidence="8">AAEL000554-PA</fullName>
    </submittedName>
</protein>
<dbReference type="OMA" id="PGGFMET"/>
<dbReference type="EMBL" id="CH477195">
    <property type="protein sequence ID" value="EAT48428.1"/>
    <property type="molecule type" value="Genomic_DNA"/>
</dbReference>
<dbReference type="Proteomes" id="UP000682892">
    <property type="component" value="Unassembled WGS sequence"/>
</dbReference>
<organism evidence="8 9">
    <name type="scientific">Aedes aegypti</name>
    <name type="common">Yellowfever mosquito</name>
    <name type="synonym">Culex aegypti</name>
    <dbReference type="NCBI Taxonomy" id="7159"/>
    <lineage>
        <taxon>Eukaryota</taxon>
        <taxon>Metazoa</taxon>
        <taxon>Ecdysozoa</taxon>
        <taxon>Arthropoda</taxon>
        <taxon>Hexapoda</taxon>
        <taxon>Insecta</taxon>
        <taxon>Pterygota</taxon>
        <taxon>Neoptera</taxon>
        <taxon>Endopterygota</taxon>
        <taxon>Diptera</taxon>
        <taxon>Nematocera</taxon>
        <taxon>Culicoidea</taxon>
        <taxon>Culicidae</taxon>
        <taxon>Culicinae</taxon>
        <taxon>Aedini</taxon>
        <taxon>Aedes</taxon>
        <taxon>Stegomyia</taxon>
    </lineage>
</organism>
<dbReference type="VEuPathDB" id="VectorBase:AAEL000554"/>
<reference evidence="8" key="3">
    <citation type="submission" date="2012-09" db="EMBL/GenBank/DDBJ databases">
        <authorList>
            <consortium name="VectorBase"/>
        </authorList>
    </citation>
    <scope>NUCLEOTIDE SEQUENCE</scope>
    <source>
        <strain evidence="8">Liverpool</strain>
    </source>
</reference>